<name>A0AAD2SIF4_CITFR</name>
<organism evidence="1">
    <name type="scientific">Citrobacter freundii</name>
    <dbReference type="NCBI Taxonomy" id="546"/>
    <lineage>
        <taxon>Bacteria</taxon>
        <taxon>Pseudomonadati</taxon>
        <taxon>Pseudomonadota</taxon>
        <taxon>Gammaproteobacteria</taxon>
        <taxon>Enterobacterales</taxon>
        <taxon>Enterobacteriaceae</taxon>
        <taxon>Citrobacter</taxon>
        <taxon>Citrobacter freundii complex</taxon>
    </lineage>
</organism>
<evidence type="ECO:0008006" key="2">
    <source>
        <dbReference type="Google" id="ProtNLM"/>
    </source>
</evidence>
<dbReference type="AlphaFoldDB" id="A0AAD2SIF4"/>
<proteinExistence type="predicted"/>
<dbReference type="RefSeq" id="WP_252773071.1">
    <property type="nucleotide sequence ID" value="NZ_JAMXKM010000093.1"/>
</dbReference>
<accession>A0AAD2SIF4</accession>
<protein>
    <recommendedName>
        <fullName evidence="2">Lipoprotein</fullName>
    </recommendedName>
</protein>
<sequence>MRTIALIFGAVFLTGCATKPISTEQAKPAPEKQILDKSLFTKKPETGVVVIKRDSGYVGSACLTRVYVDGREVADLDPEQKITIYPSLGDHIFSAWPKGMCGGGMSEQAGKVTEGKVLTYRIGYGSGSEFGIYPTAF</sequence>
<comment type="caution">
    <text evidence="1">The sequence shown here is derived from an EMBL/GenBank/DDBJ whole genome shotgun (WGS) entry which is preliminary data.</text>
</comment>
<dbReference type="PROSITE" id="PS51257">
    <property type="entry name" value="PROKAR_LIPOPROTEIN"/>
    <property type="match status" value="1"/>
</dbReference>
<reference evidence="1" key="1">
    <citation type="submission" date="2021-07" db="EMBL/GenBank/DDBJ databases">
        <authorList>
            <consortium name="Clinical and Environmental Microbiology Branch: Whole genome sequencing antimicrobial resistance pathogens in the healthcare setting"/>
        </authorList>
    </citation>
    <scope>NUCLEOTIDE SEQUENCE</scope>
    <source>
        <strain evidence="1">2021DK-00049</strain>
    </source>
</reference>
<dbReference type="EMBL" id="ABBJDF010000025">
    <property type="protein sequence ID" value="EHT9940840.1"/>
    <property type="molecule type" value="Genomic_DNA"/>
</dbReference>
<evidence type="ECO:0000313" key="1">
    <source>
        <dbReference type="EMBL" id="EHT9940840.1"/>
    </source>
</evidence>
<gene>
    <name evidence="1" type="ORF">KY227_003959</name>
</gene>